<proteinExistence type="predicted"/>
<dbReference type="GO" id="GO:0010181">
    <property type="term" value="F:FMN binding"/>
    <property type="evidence" value="ECO:0007669"/>
    <property type="project" value="TreeGrafter"/>
</dbReference>
<dbReference type="SUPFAM" id="SSF52218">
    <property type="entry name" value="Flavoproteins"/>
    <property type="match status" value="1"/>
</dbReference>
<gene>
    <name evidence="2" type="ORF">AAV94_07135</name>
</gene>
<sequence>MAKKILVIVGSLSKDSINRKLANGLVALAPASMAFEFAELGDLPVYNRDDDANQPPAAKRLKAQIEAADGVMFVTPEYNRSIPASLKNVIDHASRPSGQSSWFGRAGAIIGTSPGGVGTALAQQHLRTILSAQGVKVMPQPDAYIQFKDGLITGDGQIGEASRAFLQKWMDAFVQWVDKVA</sequence>
<dbReference type="GO" id="GO:0016491">
    <property type="term" value="F:oxidoreductase activity"/>
    <property type="evidence" value="ECO:0007669"/>
    <property type="project" value="InterPro"/>
</dbReference>
<dbReference type="EMBL" id="LBNQ01000023">
    <property type="protein sequence ID" value="KKW67944.1"/>
    <property type="molecule type" value="Genomic_DNA"/>
</dbReference>
<comment type="caution">
    <text evidence="2">The sequence shown here is derived from an EMBL/GenBank/DDBJ whole genome shotgun (WGS) entry which is preliminary data.</text>
</comment>
<evidence type="ECO:0000313" key="2">
    <source>
        <dbReference type="EMBL" id="KKW67944.1"/>
    </source>
</evidence>
<dbReference type="InterPro" id="IPR029039">
    <property type="entry name" value="Flavoprotein-like_sf"/>
</dbReference>
<dbReference type="Pfam" id="PF03358">
    <property type="entry name" value="FMN_red"/>
    <property type="match status" value="1"/>
</dbReference>
<keyword evidence="3" id="KW-1185">Reference proteome</keyword>
<dbReference type="InterPro" id="IPR050712">
    <property type="entry name" value="NAD(P)H-dep_reductase"/>
</dbReference>
<dbReference type="GO" id="GO:0005829">
    <property type="term" value="C:cytosol"/>
    <property type="evidence" value="ECO:0007669"/>
    <property type="project" value="TreeGrafter"/>
</dbReference>
<organism evidence="2 3">
    <name type="scientific">Lampropedia cohaerens</name>
    <dbReference type="NCBI Taxonomy" id="1610491"/>
    <lineage>
        <taxon>Bacteria</taxon>
        <taxon>Pseudomonadati</taxon>
        <taxon>Pseudomonadota</taxon>
        <taxon>Betaproteobacteria</taxon>
        <taxon>Burkholderiales</taxon>
        <taxon>Comamonadaceae</taxon>
        <taxon>Lampropedia</taxon>
    </lineage>
</organism>
<dbReference type="STRING" id="1610491.AAV94_07135"/>
<accession>A0A0U1PZK0</accession>
<evidence type="ECO:0000259" key="1">
    <source>
        <dbReference type="Pfam" id="PF03358"/>
    </source>
</evidence>
<dbReference type="RefSeq" id="WP_046741647.1">
    <property type="nucleotide sequence ID" value="NZ_LBNQ01000023.1"/>
</dbReference>
<dbReference type="OrthoDB" id="9812295at2"/>
<dbReference type="AlphaFoldDB" id="A0A0U1PZK0"/>
<dbReference type="InterPro" id="IPR005025">
    <property type="entry name" value="FMN_Rdtase-like_dom"/>
</dbReference>
<dbReference type="PATRIC" id="fig|1610491.3.peg.1513"/>
<name>A0A0U1PZK0_9BURK</name>
<dbReference type="PANTHER" id="PTHR30543:SF21">
    <property type="entry name" value="NAD(P)H-DEPENDENT FMN REDUCTASE LOT6"/>
    <property type="match status" value="1"/>
</dbReference>
<dbReference type="Proteomes" id="UP000050580">
    <property type="component" value="Unassembled WGS sequence"/>
</dbReference>
<evidence type="ECO:0000313" key="3">
    <source>
        <dbReference type="Proteomes" id="UP000050580"/>
    </source>
</evidence>
<reference evidence="2 3" key="1">
    <citation type="submission" date="2015-05" db="EMBL/GenBank/DDBJ databases">
        <title>Draft genome sequence of Lampropedia sp. CT6, isolated from the microbial mat of a hot water spring, located at Manikaran, India.</title>
        <authorList>
            <person name="Tripathi C."/>
            <person name="Rani P."/>
            <person name="Mahato N.K."/>
            <person name="Lal R."/>
        </authorList>
    </citation>
    <scope>NUCLEOTIDE SEQUENCE [LARGE SCALE GENOMIC DNA]</scope>
    <source>
        <strain evidence="2 3">CT6</strain>
    </source>
</reference>
<dbReference type="Gene3D" id="3.40.50.360">
    <property type="match status" value="1"/>
</dbReference>
<dbReference type="PANTHER" id="PTHR30543">
    <property type="entry name" value="CHROMATE REDUCTASE"/>
    <property type="match status" value="1"/>
</dbReference>
<protein>
    <submittedName>
        <fullName evidence="2">NADPH-dependent FMN reductase</fullName>
    </submittedName>
</protein>
<feature type="domain" description="NADPH-dependent FMN reductase-like" evidence="1">
    <location>
        <begin position="4"/>
        <end position="145"/>
    </location>
</feature>